<keyword evidence="2" id="KW-0812">Transmembrane</keyword>
<keyword evidence="4" id="KW-1185">Reference proteome</keyword>
<protein>
    <submittedName>
        <fullName evidence="3">DUF4112 domain-containing protein</fullName>
    </submittedName>
</protein>
<proteinExistence type="predicted"/>
<name>A0A9X2FG51_9BACT</name>
<dbReference type="RefSeq" id="WP_252855547.1">
    <property type="nucleotide sequence ID" value="NZ_JAMXLR010000092.1"/>
</dbReference>
<gene>
    <name evidence="3" type="ORF">NG895_26335</name>
</gene>
<sequence length="183" mass="20520">MLSSHPTNRLSDVGTWRLKQHGALTSEAVQPVDQQRLLARLELISRLFDDAVRLPGTSIRLGWDALLGLIPVAGDAATTVVSAYFVWEAHRLGARKRVLLKMLGNVGIDFLVGTIPLVGDLVDVAWRANRKNMKVLIRELERQGKLPTEHANQRIDKLLHRTSGQTSQPTHTRTPQWYPLLMP</sequence>
<feature type="compositionally biased region" description="Polar residues" evidence="1">
    <location>
        <begin position="162"/>
        <end position="175"/>
    </location>
</feature>
<dbReference type="AlphaFoldDB" id="A0A9X2FG51"/>
<organism evidence="3 4">
    <name type="scientific">Aeoliella straminimaris</name>
    <dbReference type="NCBI Taxonomy" id="2954799"/>
    <lineage>
        <taxon>Bacteria</taxon>
        <taxon>Pseudomonadati</taxon>
        <taxon>Planctomycetota</taxon>
        <taxon>Planctomycetia</taxon>
        <taxon>Pirellulales</taxon>
        <taxon>Lacipirellulaceae</taxon>
        <taxon>Aeoliella</taxon>
    </lineage>
</organism>
<dbReference type="InterPro" id="IPR025187">
    <property type="entry name" value="DUF4112"/>
</dbReference>
<evidence type="ECO:0000256" key="1">
    <source>
        <dbReference type="SAM" id="MobiDB-lite"/>
    </source>
</evidence>
<keyword evidence="2" id="KW-1133">Transmembrane helix</keyword>
<dbReference type="EMBL" id="JAMXLR010000092">
    <property type="protein sequence ID" value="MCO6047437.1"/>
    <property type="molecule type" value="Genomic_DNA"/>
</dbReference>
<dbReference type="Pfam" id="PF13430">
    <property type="entry name" value="DUF4112"/>
    <property type="match status" value="1"/>
</dbReference>
<dbReference type="PANTHER" id="PTHR35519:SF2">
    <property type="entry name" value="PH DOMAIN PROTEIN"/>
    <property type="match status" value="1"/>
</dbReference>
<evidence type="ECO:0000313" key="3">
    <source>
        <dbReference type="EMBL" id="MCO6047437.1"/>
    </source>
</evidence>
<comment type="caution">
    <text evidence="3">The sequence shown here is derived from an EMBL/GenBank/DDBJ whole genome shotgun (WGS) entry which is preliminary data.</text>
</comment>
<dbReference type="PANTHER" id="PTHR35519">
    <property type="entry name" value="MEMBRANE PROTEINS"/>
    <property type="match status" value="1"/>
</dbReference>
<feature type="region of interest" description="Disordered" evidence="1">
    <location>
        <begin position="159"/>
        <end position="183"/>
    </location>
</feature>
<dbReference type="Proteomes" id="UP001155241">
    <property type="component" value="Unassembled WGS sequence"/>
</dbReference>
<evidence type="ECO:0000313" key="4">
    <source>
        <dbReference type="Proteomes" id="UP001155241"/>
    </source>
</evidence>
<reference evidence="3" key="1">
    <citation type="submission" date="2022-06" db="EMBL/GenBank/DDBJ databases">
        <title>Aeoliella straminimaris, a novel planctomycete from sediments.</title>
        <authorList>
            <person name="Vitorino I.R."/>
            <person name="Lage O.M."/>
        </authorList>
    </citation>
    <scope>NUCLEOTIDE SEQUENCE</scope>
    <source>
        <strain evidence="3">ICT_H6.2</strain>
    </source>
</reference>
<evidence type="ECO:0000256" key="2">
    <source>
        <dbReference type="SAM" id="Phobius"/>
    </source>
</evidence>
<feature type="transmembrane region" description="Helical" evidence="2">
    <location>
        <begin position="65"/>
        <end position="87"/>
    </location>
</feature>
<keyword evidence="2" id="KW-0472">Membrane</keyword>
<accession>A0A9X2FG51</accession>